<accession>A0ABY3RGE7</accession>
<evidence type="ECO:0000256" key="5">
    <source>
        <dbReference type="ARBA" id="ARBA00022695"/>
    </source>
</evidence>
<comment type="catalytic activity">
    <reaction evidence="6">
        <text>L-arginyl-[protein] + NAD(+) = N(omega)-(ADP-D-ribosyl)-L-arginyl-[protein] + nicotinamide + H(+)</text>
        <dbReference type="Rhea" id="RHEA:19149"/>
        <dbReference type="Rhea" id="RHEA-COMP:10532"/>
        <dbReference type="Rhea" id="RHEA-COMP:15087"/>
        <dbReference type="ChEBI" id="CHEBI:15378"/>
        <dbReference type="ChEBI" id="CHEBI:17154"/>
        <dbReference type="ChEBI" id="CHEBI:29965"/>
        <dbReference type="ChEBI" id="CHEBI:57540"/>
        <dbReference type="ChEBI" id="CHEBI:142554"/>
        <dbReference type="EC" id="2.4.2.31"/>
    </reaction>
</comment>
<reference evidence="7" key="1">
    <citation type="journal article" date="2024" name="Antonie Van Leeuwenhoek">
        <title>Bradyrhizobium ontarionense sp. nov., a novel bacterial symbiont isolated from Aeschynomene indica (Indian jointvetch), harbours photosynthesis, nitrogen fixation and nitrous oxide (N2O) reductase genes.</title>
        <authorList>
            <person name="Bromfield E.S.P."/>
            <person name="Cloutier S."/>
        </authorList>
    </citation>
    <scope>NUCLEOTIDE SEQUENCE</scope>
    <source>
        <strain evidence="7">A19</strain>
    </source>
</reference>
<keyword evidence="8" id="KW-1185">Reference proteome</keyword>
<dbReference type="Gene3D" id="3.90.176.10">
    <property type="entry name" value="Toxin ADP-ribosyltransferase, Chain A, domain 1"/>
    <property type="match status" value="1"/>
</dbReference>
<dbReference type="SUPFAM" id="SSF56399">
    <property type="entry name" value="ADP-ribosylation"/>
    <property type="match status" value="1"/>
</dbReference>
<dbReference type="Proteomes" id="UP001431010">
    <property type="component" value="Chromosome"/>
</dbReference>
<evidence type="ECO:0000313" key="8">
    <source>
        <dbReference type="Proteomes" id="UP001431010"/>
    </source>
</evidence>
<keyword evidence="4" id="KW-0808">Transferase</keyword>
<evidence type="ECO:0000313" key="7">
    <source>
        <dbReference type="EMBL" id="UFZ06535.1"/>
    </source>
</evidence>
<evidence type="ECO:0000256" key="3">
    <source>
        <dbReference type="ARBA" id="ARBA00022676"/>
    </source>
</evidence>
<keyword evidence="5" id="KW-0548">Nucleotidyltransferase</keyword>
<dbReference type="Pfam" id="PF01129">
    <property type="entry name" value="ART"/>
    <property type="match status" value="1"/>
</dbReference>
<sequence>MAISHPIDGDLRREGVFVQFLGNWHTYIDCCSRARLVDGIDPAGLSAGDRLAIWIYTTEHSRWYQQINSELWSGHPSTAVREFARILNGALQKLPVHIGAVHRGYMSDDLSKDLAKYTAGAIVDWPGFTSTSRDEDKALDGNMTFTILSRSGRVLGGYSDMPSEDEILFHAATKYRVLLVQRQNDDAVVELEEVIAPEHAA</sequence>
<dbReference type="PROSITE" id="PS51996">
    <property type="entry name" value="TR_MART"/>
    <property type="match status" value="1"/>
</dbReference>
<gene>
    <name evidence="7" type="ORF">LQG66_09660</name>
</gene>
<dbReference type="InterPro" id="IPR000768">
    <property type="entry name" value="ART"/>
</dbReference>
<dbReference type="EMBL" id="CP088156">
    <property type="protein sequence ID" value="UFZ06535.1"/>
    <property type="molecule type" value="Genomic_DNA"/>
</dbReference>
<evidence type="ECO:0000256" key="6">
    <source>
        <dbReference type="ARBA" id="ARBA00047597"/>
    </source>
</evidence>
<proteinExistence type="inferred from homology"/>
<organism evidence="7 8">
    <name type="scientific">Bradyrhizobium ontarionense</name>
    <dbReference type="NCBI Taxonomy" id="2898149"/>
    <lineage>
        <taxon>Bacteria</taxon>
        <taxon>Pseudomonadati</taxon>
        <taxon>Pseudomonadota</taxon>
        <taxon>Alphaproteobacteria</taxon>
        <taxon>Hyphomicrobiales</taxon>
        <taxon>Nitrobacteraceae</taxon>
        <taxon>Bradyrhizobium</taxon>
    </lineage>
</organism>
<protein>
    <recommendedName>
        <fullName evidence="2">NAD(+)--protein-arginine ADP-ribosyltransferase</fullName>
        <ecNumber evidence="2">2.4.2.31</ecNumber>
    </recommendedName>
</protein>
<evidence type="ECO:0000256" key="4">
    <source>
        <dbReference type="ARBA" id="ARBA00022679"/>
    </source>
</evidence>
<evidence type="ECO:0000256" key="2">
    <source>
        <dbReference type="ARBA" id="ARBA00012031"/>
    </source>
</evidence>
<dbReference type="EC" id="2.4.2.31" evidence="2"/>
<comment type="similarity">
    <text evidence="1">Belongs to the Arg-specific ADP-ribosyltransferase family.</text>
</comment>
<name>A0ABY3RGE7_9BRAD</name>
<evidence type="ECO:0000256" key="1">
    <source>
        <dbReference type="ARBA" id="ARBA00009558"/>
    </source>
</evidence>
<keyword evidence="3" id="KW-0328">Glycosyltransferase</keyword>
<dbReference type="RefSeq" id="WP_231325889.1">
    <property type="nucleotide sequence ID" value="NZ_CP088156.1"/>
</dbReference>